<dbReference type="AlphaFoldDB" id="A0AAW0AFA8"/>
<dbReference type="EMBL" id="JAWWNJ010000069">
    <property type="protein sequence ID" value="KAK7008028.1"/>
    <property type="molecule type" value="Genomic_DNA"/>
</dbReference>
<reference evidence="3 4" key="1">
    <citation type="journal article" date="2024" name="J Genomics">
        <title>Draft genome sequencing and assembly of Favolaschia claudopus CIRM-BRFM 2984 isolated from oak limbs.</title>
        <authorList>
            <person name="Navarro D."/>
            <person name="Drula E."/>
            <person name="Chaduli D."/>
            <person name="Cazenave R."/>
            <person name="Ahrendt S."/>
            <person name="Wang J."/>
            <person name="Lipzen A."/>
            <person name="Daum C."/>
            <person name="Barry K."/>
            <person name="Grigoriev I.V."/>
            <person name="Favel A."/>
            <person name="Rosso M.N."/>
            <person name="Martin F."/>
        </authorList>
    </citation>
    <scope>NUCLEOTIDE SEQUENCE [LARGE SCALE GENOMIC DNA]</scope>
    <source>
        <strain evidence="3 4">CIRM-BRFM 2984</strain>
    </source>
</reference>
<keyword evidence="4" id="KW-1185">Reference proteome</keyword>
<organism evidence="3 4">
    <name type="scientific">Favolaschia claudopus</name>
    <dbReference type="NCBI Taxonomy" id="2862362"/>
    <lineage>
        <taxon>Eukaryota</taxon>
        <taxon>Fungi</taxon>
        <taxon>Dikarya</taxon>
        <taxon>Basidiomycota</taxon>
        <taxon>Agaricomycotina</taxon>
        <taxon>Agaricomycetes</taxon>
        <taxon>Agaricomycetidae</taxon>
        <taxon>Agaricales</taxon>
        <taxon>Marasmiineae</taxon>
        <taxon>Mycenaceae</taxon>
        <taxon>Favolaschia</taxon>
    </lineage>
</organism>
<evidence type="ECO:0000256" key="1">
    <source>
        <dbReference type="SAM" id="MobiDB-lite"/>
    </source>
</evidence>
<protein>
    <submittedName>
        <fullName evidence="3">Uncharacterized protein</fullName>
    </submittedName>
</protein>
<evidence type="ECO:0000313" key="4">
    <source>
        <dbReference type="Proteomes" id="UP001362999"/>
    </source>
</evidence>
<accession>A0AAW0AFA8</accession>
<dbReference type="EMBL" id="JAWWNJ010000069">
    <property type="protein sequence ID" value="KAK7008024.1"/>
    <property type="molecule type" value="Genomic_DNA"/>
</dbReference>
<comment type="caution">
    <text evidence="3">The sequence shown here is derived from an EMBL/GenBank/DDBJ whole genome shotgun (WGS) entry which is preliminary data.</text>
</comment>
<feature type="region of interest" description="Disordered" evidence="1">
    <location>
        <begin position="39"/>
        <end position="58"/>
    </location>
</feature>
<evidence type="ECO:0000313" key="3">
    <source>
        <dbReference type="EMBL" id="KAK7008028.1"/>
    </source>
</evidence>
<name>A0AAW0AFA8_9AGAR</name>
<feature type="region of interest" description="Disordered" evidence="1">
    <location>
        <begin position="172"/>
        <end position="215"/>
    </location>
</feature>
<feature type="compositionally biased region" description="Basic and acidic residues" evidence="1">
    <location>
        <begin position="42"/>
        <end position="55"/>
    </location>
</feature>
<dbReference type="Proteomes" id="UP001362999">
    <property type="component" value="Unassembled WGS sequence"/>
</dbReference>
<proteinExistence type="predicted"/>
<sequence length="227" mass="25179">MQHSLTPAYDASRPFCPLIHIVTTPLTTTPTALLTMRRRGRQSLERDSTQPHDDSLPSLGLYRRLPPTFPQHASTLPPPRRRFRPKAVKSAQEKERRMKNAYLFPAAHFLSPDYDAAPPHAIFPPLSPAHRRPPPTTDFLATPCCGIAASNAPTTLNPAVFDLKAYTLNPRHPSPNATLTRYPAATASDIDSRSKTSRVRHCPTPPHPPSTEHGRRAAEIIKSAFQI</sequence>
<evidence type="ECO:0000313" key="2">
    <source>
        <dbReference type="EMBL" id="KAK7008024.1"/>
    </source>
</evidence>
<gene>
    <name evidence="2" type="ORF">R3P38DRAFT_3211672</name>
    <name evidence="3" type="ORF">R3P38DRAFT_3211675</name>
</gene>